<organism evidence="1">
    <name type="scientific">bioreactor metagenome</name>
    <dbReference type="NCBI Taxonomy" id="1076179"/>
    <lineage>
        <taxon>unclassified sequences</taxon>
        <taxon>metagenomes</taxon>
        <taxon>ecological metagenomes</taxon>
    </lineage>
</organism>
<accession>A0A645H9X7</accession>
<name>A0A645H9X7_9ZZZZ</name>
<gene>
    <name evidence="1" type="ORF">SDC9_183333</name>
</gene>
<reference evidence="1" key="1">
    <citation type="submission" date="2019-08" db="EMBL/GenBank/DDBJ databases">
        <authorList>
            <person name="Kucharzyk K."/>
            <person name="Murdoch R.W."/>
            <person name="Higgins S."/>
            <person name="Loffler F."/>
        </authorList>
    </citation>
    <scope>NUCLEOTIDE SEQUENCE</scope>
</reference>
<dbReference type="EMBL" id="VSSQ01089648">
    <property type="protein sequence ID" value="MPN35831.1"/>
    <property type="molecule type" value="Genomic_DNA"/>
</dbReference>
<evidence type="ECO:0000313" key="1">
    <source>
        <dbReference type="EMBL" id="MPN35831.1"/>
    </source>
</evidence>
<protein>
    <submittedName>
        <fullName evidence="1">Uncharacterized protein</fullName>
    </submittedName>
</protein>
<comment type="caution">
    <text evidence="1">The sequence shown here is derived from an EMBL/GenBank/DDBJ whole genome shotgun (WGS) entry which is preliminary data.</text>
</comment>
<dbReference type="AlphaFoldDB" id="A0A645H9X7"/>
<sequence>MGDVTKLSINVLIDMINLAKTELSVKTYQDFKCLHFYFDDTNRIELLFLYRDKHYGVKVIITEDEYLNYSFYEDGSLAVDYKRWLDIMFKNNYGTII</sequence>
<proteinExistence type="predicted"/>